<dbReference type="Pfam" id="PF06568">
    <property type="entry name" value="YjiS-like"/>
    <property type="match status" value="1"/>
</dbReference>
<dbReference type="RefSeq" id="WP_246461154.1">
    <property type="nucleotide sequence ID" value="NZ_JACHEF010000001.1"/>
</dbReference>
<dbReference type="InterPro" id="IPR009506">
    <property type="entry name" value="YjiS-like"/>
</dbReference>
<dbReference type="Proteomes" id="UP000556329">
    <property type="component" value="Unassembled WGS sequence"/>
</dbReference>
<feature type="domain" description="YjiS-like" evidence="1">
    <location>
        <begin position="32"/>
        <end position="66"/>
    </location>
</feature>
<evidence type="ECO:0000313" key="3">
    <source>
        <dbReference type="Proteomes" id="UP000556329"/>
    </source>
</evidence>
<sequence>MATIKTNYLMPKGLDDDLEQTCDSAFSVTSRMAWLERQVKKRRSRKALLELSDELLKDIGRSRLEANREARRWFAD</sequence>
<dbReference type="AlphaFoldDB" id="A0A841P3J7"/>
<accession>A0A841P3J7</accession>
<organism evidence="2 3">
    <name type="scientific">Mesorhizobium sangaii</name>
    <dbReference type="NCBI Taxonomy" id="505389"/>
    <lineage>
        <taxon>Bacteria</taxon>
        <taxon>Pseudomonadati</taxon>
        <taxon>Pseudomonadota</taxon>
        <taxon>Alphaproteobacteria</taxon>
        <taxon>Hyphomicrobiales</taxon>
        <taxon>Phyllobacteriaceae</taxon>
        <taxon>Mesorhizobium</taxon>
    </lineage>
</organism>
<proteinExistence type="predicted"/>
<gene>
    <name evidence="2" type="ORF">HNQ71_000437</name>
</gene>
<name>A0A841P3J7_9HYPH</name>
<protein>
    <submittedName>
        <fullName evidence="2">Uncharacterized protein YjiS (DUF1127 family)</fullName>
    </submittedName>
</protein>
<evidence type="ECO:0000259" key="1">
    <source>
        <dbReference type="Pfam" id="PF06568"/>
    </source>
</evidence>
<keyword evidence="3" id="KW-1185">Reference proteome</keyword>
<dbReference type="EMBL" id="JACHEF010000001">
    <property type="protein sequence ID" value="MBB6407793.1"/>
    <property type="molecule type" value="Genomic_DNA"/>
</dbReference>
<evidence type="ECO:0000313" key="2">
    <source>
        <dbReference type="EMBL" id="MBB6407793.1"/>
    </source>
</evidence>
<reference evidence="2 3" key="1">
    <citation type="submission" date="2020-08" db="EMBL/GenBank/DDBJ databases">
        <title>Genomic Encyclopedia of Type Strains, Phase IV (KMG-IV): sequencing the most valuable type-strain genomes for metagenomic binning, comparative biology and taxonomic classification.</title>
        <authorList>
            <person name="Goeker M."/>
        </authorList>
    </citation>
    <scope>NUCLEOTIDE SEQUENCE [LARGE SCALE GENOMIC DNA]</scope>
    <source>
        <strain evidence="2 3">DSM 100039</strain>
    </source>
</reference>
<comment type="caution">
    <text evidence="2">The sequence shown here is derived from an EMBL/GenBank/DDBJ whole genome shotgun (WGS) entry which is preliminary data.</text>
</comment>